<accession>A0ABS7SR98</accession>
<feature type="domain" description="DUF4214" evidence="3">
    <location>
        <begin position="1428"/>
        <end position="1474"/>
    </location>
</feature>
<feature type="domain" description="Bacteriophage tail tape measure N-terminal" evidence="2">
    <location>
        <begin position="132"/>
        <end position="333"/>
    </location>
</feature>
<dbReference type="Proteomes" id="UP000809349">
    <property type="component" value="Unassembled WGS sequence"/>
</dbReference>
<dbReference type="InterPro" id="IPR025282">
    <property type="entry name" value="DUF4214"/>
</dbReference>
<dbReference type="InterPro" id="IPR009628">
    <property type="entry name" value="Phage_tape_measure_N"/>
</dbReference>
<dbReference type="RefSeq" id="WP_223468950.1">
    <property type="nucleotide sequence ID" value="NZ_JAFBIL020000005.1"/>
</dbReference>
<reference evidence="4 5" key="2">
    <citation type="submission" date="2021-08" db="EMBL/GenBank/DDBJ databases">
        <title>Massilia sp. R798.</title>
        <authorList>
            <person name="Baek J.H."/>
            <person name="Jung H.S."/>
            <person name="Kim K.R."/>
            <person name="Jeon C.O."/>
        </authorList>
    </citation>
    <scope>NUCLEOTIDE SEQUENCE [LARGE SCALE GENOMIC DNA]</scope>
    <source>
        <strain evidence="4 5">R798</strain>
    </source>
</reference>
<dbReference type="EMBL" id="JAFBIL020000005">
    <property type="protein sequence ID" value="MBZ2208469.1"/>
    <property type="molecule type" value="Genomic_DNA"/>
</dbReference>
<gene>
    <name evidence="4" type="ORF">I4X03_014485</name>
</gene>
<dbReference type="InterPro" id="IPR038255">
    <property type="entry name" value="PBS_linker_sf"/>
</dbReference>
<organism evidence="4 5">
    <name type="scientific">Massilia soli</name>
    <dbReference type="NCBI Taxonomy" id="2792854"/>
    <lineage>
        <taxon>Bacteria</taxon>
        <taxon>Pseudomonadati</taxon>
        <taxon>Pseudomonadota</taxon>
        <taxon>Betaproteobacteria</taxon>
        <taxon>Burkholderiales</taxon>
        <taxon>Oxalobacteraceae</taxon>
        <taxon>Telluria group</taxon>
        <taxon>Massilia</taxon>
    </lineage>
</organism>
<keyword evidence="1" id="KW-0175">Coiled coil</keyword>
<name>A0ABS7SR98_9BURK</name>
<reference evidence="4 5" key="1">
    <citation type="submission" date="2021-01" db="EMBL/GenBank/DDBJ databases">
        <authorList>
            <person name="Ruan W."/>
            <person name="Khan S.A."/>
            <person name="Jeon C.O."/>
        </authorList>
    </citation>
    <scope>NUCLEOTIDE SEQUENCE [LARGE SCALE GENOMIC DNA]</scope>
    <source>
        <strain evidence="4 5">R798</strain>
    </source>
</reference>
<evidence type="ECO:0000313" key="4">
    <source>
        <dbReference type="EMBL" id="MBZ2208469.1"/>
    </source>
</evidence>
<sequence>MSEITNSATIKVVVDGSQAEVGLRKIDEASAKTGRNLENLGKNDGFDKTGAGAEAAARKVDAATRSAVNAIEREIAALKAGSKANAEYQEFRARQRGADPKVLEPYLAQLRAMEATQKAANVALGAASPVLNNVGMSAKATAAALRGVPAQFTDIVTSIQGGQAPLTVFLQQGGQLKDMFGGAGNAARALGGYVVGLINPLTIAAAAAGALAIAYNQGSKEADAYNRALIITGNAAGVTAGQLADMSARISTAAGTQGQAAAAVAAIADTGRVSASNIERFSKVAADSQRVLGIAVGDTAKAFADLGKNPVAALERLNETYRFLTPAVYEQVKALEAQGRADEAASAAQAAFASAMETRTKGVKDNLGALETAWKGLGEIASGTWDKMLNIGRKDTLTEQLAAVQKQIDKAQKSASKPFDASFGGNAEVRAQLAANLKIEASLKGQIKLETEAAAAASATNKQWEAGLEWSKEGDKYLSKTKKMELEVAAARNVGAIAGKSQEEIEKRIAAIREKYVDKKIDAAINKEASAYATLTSSIKERIAATASEASGQGALTESQKLRVALDEQLSSGKLKLTAAHKAEYLADLDTLAVNESIISARKLRLKFEGEAFKLAQERADASARTVTAAENEADKNEELARTYGMTKGAIEALELARLEEQLSQQVSIAVTEKEIETRERLEKLIDAKRRSAAALSSVDTQEATKKANKAMTDEWEKTVDKYEDVFRTGFADMLNNGKDGWRSFTKSLATTFKTSVADQIYKMFAKPFVMNLVASLIGVTGGASVANAADLIGGGGGGASGISGIVSSAQAAYGAISAGFTGIATTVADTVQAAMYASGASPTLLTNGSFATGAGVAASYLGGAAAGVYGGRALSNGYAISGSGNGLVNAGTAVGAIVAGPIGAAIGGLIAGAANRLFGMKAKEVTSTTLNGAFGENGLTGTTDAAFIQKGGVFRSDKKGVDSTAIDAATAKQFGAGYDAIKAASSDFAKVLGLNADSIANRTQSLSIAITKDEEANKKAISDFFTGVGNTIANELLPTLGDFAKEGEGASATLQRLATNYATIDAALSSIGLLFGAVGADSLTARERLVDLSGGIQALTQNAAGFAQNFLTESDRLAPVAAAVSKAMGDLGFSMVDTREEFKALVLGLDLTTEAGARNYAELMKLQGAFAEVAKASEVAAEATIAAAKASADAAIEARERAIEAVKTAASGLLGSVDDSFSVMQRIANAEKDRATKAHEVTMKRLQSSIDLETEAVAKRRALSDSVNSTLSQRGTGLDRNGAQAQIQAAIAIAKASGVLPSADSLKEALSVLSRDSGDTFATLQDQLRAEAQTQNSLAELGKLSDAALSVEERTLKALEDQKAAAQSAYEAQIASIDSMVSAQQEQIDALKGLDTRGLTIEQAIEGVRLAILAAQGNAFSGSTKSINDAYKSALGRAPDAAGLEYFKDRAAAGSSVSEIVAAIKNSPEAKAQDLYKSLLGRSGDAGGIAYWTQALASGMSLDAARDAFMQSDEYKKPRGFAVGTNYVPANMPAMLHEGERVIPAADNRELMQALRDPNANSQVLAAAVDLLTKAVNKLEAANASTSTSSAKVAELLDNISGGGGPLLVEFA</sequence>
<dbReference type="Gene3D" id="1.10.3130.20">
    <property type="entry name" value="Phycobilisome linker domain"/>
    <property type="match status" value="1"/>
</dbReference>
<protein>
    <submittedName>
        <fullName evidence="4">Phage tail length tape measure family protein</fullName>
    </submittedName>
</protein>
<evidence type="ECO:0000256" key="1">
    <source>
        <dbReference type="SAM" id="Coils"/>
    </source>
</evidence>
<evidence type="ECO:0000313" key="5">
    <source>
        <dbReference type="Proteomes" id="UP000809349"/>
    </source>
</evidence>
<evidence type="ECO:0000259" key="3">
    <source>
        <dbReference type="Pfam" id="PF13946"/>
    </source>
</evidence>
<feature type="domain" description="DUF4214" evidence="3">
    <location>
        <begin position="1475"/>
        <end position="1518"/>
    </location>
</feature>
<proteinExistence type="predicted"/>
<dbReference type="Pfam" id="PF13946">
    <property type="entry name" value="DUF4214"/>
    <property type="match status" value="2"/>
</dbReference>
<feature type="coiled-coil region" evidence="1">
    <location>
        <begin position="1350"/>
        <end position="1377"/>
    </location>
</feature>
<evidence type="ECO:0000259" key="2">
    <source>
        <dbReference type="Pfam" id="PF06791"/>
    </source>
</evidence>
<dbReference type="Pfam" id="PF06791">
    <property type="entry name" value="TMP_2"/>
    <property type="match status" value="1"/>
</dbReference>
<keyword evidence="5" id="KW-1185">Reference proteome</keyword>
<comment type="caution">
    <text evidence="4">The sequence shown here is derived from an EMBL/GenBank/DDBJ whole genome shotgun (WGS) entry which is preliminary data.</text>
</comment>